<protein>
    <submittedName>
        <fullName evidence="3">Uncharacterized protein</fullName>
    </submittedName>
</protein>
<evidence type="ECO:0000256" key="2">
    <source>
        <dbReference type="SAM" id="Phobius"/>
    </source>
</evidence>
<dbReference type="Proteomes" id="UP000094112">
    <property type="component" value="Unassembled WGS sequence"/>
</dbReference>
<gene>
    <name evidence="3" type="ORF">WICANDRAFT_76473</name>
</gene>
<keyword evidence="2" id="KW-0472">Membrane</keyword>
<feature type="transmembrane region" description="Helical" evidence="2">
    <location>
        <begin position="223"/>
        <end position="242"/>
    </location>
</feature>
<accession>A0A1E3PA54</accession>
<dbReference type="AlphaFoldDB" id="A0A1E3PA54"/>
<evidence type="ECO:0000256" key="1">
    <source>
        <dbReference type="SAM" id="MobiDB-lite"/>
    </source>
</evidence>
<organism evidence="3 4">
    <name type="scientific">Wickerhamomyces anomalus (strain ATCC 58044 / CBS 1984 / NCYC 433 / NRRL Y-366-8)</name>
    <name type="common">Yeast</name>
    <name type="synonym">Hansenula anomala</name>
    <dbReference type="NCBI Taxonomy" id="683960"/>
    <lineage>
        <taxon>Eukaryota</taxon>
        <taxon>Fungi</taxon>
        <taxon>Dikarya</taxon>
        <taxon>Ascomycota</taxon>
        <taxon>Saccharomycotina</taxon>
        <taxon>Saccharomycetes</taxon>
        <taxon>Phaffomycetales</taxon>
        <taxon>Wickerhamomycetaceae</taxon>
        <taxon>Wickerhamomyces</taxon>
    </lineage>
</organism>
<keyword evidence="2" id="KW-0812">Transmembrane</keyword>
<dbReference type="GeneID" id="30201636"/>
<proteinExistence type="predicted"/>
<name>A0A1E3PA54_WICAA</name>
<keyword evidence="2" id="KW-1133">Transmembrane helix</keyword>
<sequence>MAQFIRRNNNNIDVISSTSRPVSSASLQECVETSSSSDLIVQTNNSPTTDNFQTVRIEDHEINPSLPSLIYDNYTLMQPKEKQQIINEPLTSPELNSQSFQSALDTYHQPLTTGDMTAIGDYELETQQVPDDELAGHVNTIHEQDSAQTITAPVTQNQINPMVTVTILSRLFKFVKYLIGLDPPTNQDPERRPLLSPDVENQQPPPTTPGQGPAYNLLSRYRYFFIVLTILIGIGLITVVLATGDSKLLVLVFKAFLCYLLGSNAQYLFGQDFCPVS</sequence>
<evidence type="ECO:0000313" key="3">
    <source>
        <dbReference type="EMBL" id="ODQ62295.1"/>
    </source>
</evidence>
<dbReference type="RefSeq" id="XP_019041502.1">
    <property type="nucleotide sequence ID" value="XM_019184390.1"/>
</dbReference>
<feature type="region of interest" description="Disordered" evidence="1">
    <location>
        <begin position="185"/>
        <end position="213"/>
    </location>
</feature>
<feature type="transmembrane region" description="Helical" evidence="2">
    <location>
        <begin position="248"/>
        <end position="269"/>
    </location>
</feature>
<keyword evidence="4" id="KW-1185">Reference proteome</keyword>
<dbReference type="EMBL" id="KV454208">
    <property type="protein sequence ID" value="ODQ62295.1"/>
    <property type="molecule type" value="Genomic_DNA"/>
</dbReference>
<reference evidence="3 4" key="1">
    <citation type="journal article" date="2016" name="Proc. Natl. Acad. Sci. U.S.A.">
        <title>Comparative genomics of biotechnologically important yeasts.</title>
        <authorList>
            <person name="Riley R."/>
            <person name="Haridas S."/>
            <person name="Wolfe K.H."/>
            <person name="Lopes M.R."/>
            <person name="Hittinger C.T."/>
            <person name="Goeker M."/>
            <person name="Salamov A.A."/>
            <person name="Wisecaver J.H."/>
            <person name="Long T.M."/>
            <person name="Calvey C.H."/>
            <person name="Aerts A.L."/>
            <person name="Barry K.W."/>
            <person name="Choi C."/>
            <person name="Clum A."/>
            <person name="Coughlan A.Y."/>
            <person name="Deshpande S."/>
            <person name="Douglass A.P."/>
            <person name="Hanson S.J."/>
            <person name="Klenk H.-P."/>
            <person name="LaButti K.M."/>
            <person name="Lapidus A."/>
            <person name="Lindquist E.A."/>
            <person name="Lipzen A.M."/>
            <person name="Meier-Kolthoff J.P."/>
            <person name="Ohm R.A."/>
            <person name="Otillar R.P."/>
            <person name="Pangilinan J.L."/>
            <person name="Peng Y."/>
            <person name="Rokas A."/>
            <person name="Rosa C.A."/>
            <person name="Scheuner C."/>
            <person name="Sibirny A.A."/>
            <person name="Slot J.C."/>
            <person name="Stielow J.B."/>
            <person name="Sun H."/>
            <person name="Kurtzman C.P."/>
            <person name="Blackwell M."/>
            <person name="Grigoriev I.V."/>
            <person name="Jeffries T.W."/>
        </authorList>
    </citation>
    <scope>NUCLEOTIDE SEQUENCE [LARGE SCALE GENOMIC DNA]</scope>
    <source>
        <strain evidence="4">ATCC 58044 / CBS 1984 / NCYC 433 / NRRL Y-366-8</strain>
    </source>
</reference>
<evidence type="ECO:0000313" key="4">
    <source>
        <dbReference type="Proteomes" id="UP000094112"/>
    </source>
</evidence>